<dbReference type="InterPro" id="IPR024146">
    <property type="entry name" value="Claspin"/>
</dbReference>
<dbReference type="AlphaFoldDB" id="A0A368H3U3"/>
<feature type="region of interest" description="Disordered" evidence="4">
    <location>
        <begin position="556"/>
        <end position="596"/>
    </location>
</feature>
<sequence length="917" mass="102459">MDLEVDGPVLDDTADSQASQASTTSGSSLAIQFSVEDLQENNAELPPPQSTEMVRSEGKARRLSRRLALANLQLPKLTAEQSCVIDLCTEEEKADDLAWLTKKFPAIKTAAAKSALKKQPSPSKSRPSSIASQRTLKQVLEKKMAERRRAGLAKRKELYLEDNEGLLDEEEEEEVDTKKSIKTKKHVKEPVGSDEDSEEDEDYNGDDEEEENLESGSEAPEDEDDDADKNKKEGTTNGTGEDLPESVDLFDGASAVGSVARDSPKLQEDGLACSRCQVSCEAKELTQHSAEDDTTLGRTLHPVDSLNLMLDKDFDTESTPGMTQPTFPSSLSQWFGDKPSEEGSSQEVSASVQAPEFVNIGTFSDMDPFKDSCDDDMLMLCSGRFDTQNLARAAEVPSQKDMNGSLDNDEEEVHRSMSTQNRKRKVIVSDDELEMDPPAPSELADEDKQSGEEKLKESSAAEEPEVSGGLTTLRRTVVDSDSDDNVEKEQQEELSDSEKEEQEEEEEFVDDEVEPLEETEGKNYIEEEAGDSDDELAVIRRLEKSEFERKANREKWFDDEASLSGDDVGSDLDDDGEVANEYEAEEGDADDVPDSEAIRRQNHRLLLKQEKDREHLELIKLQDRLLADGDLGGTETNRTFRLKLREDVTVMDGEEGEMEATEEEEGETSSQAHAQRVSAIKWLMEHEEEFQKICNEKEEEDIFDIAAKSVQISSEVTVSVVSKTPRTLLGQVGLENAIKEIAGATGAKQLYVNNAAQKRPSSPTFQPAKKSRSSVNKGMLRSVLSYGRQVPTVISKVDAITRTYAAVSAKVVPTKVDKSAIEEDAEKLATHVCINYFIQGEEPGPKILPDSEYPAWLFELDLRPPRPLEDLDPDKDGWLYWRALRIRQIEQNRRIEKLKTRFLHLQNSPSMKKYRRF</sequence>
<evidence type="ECO:0000313" key="6">
    <source>
        <dbReference type="Proteomes" id="UP000252519"/>
    </source>
</evidence>
<feature type="compositionally biased region" description="Polar residues" evidence="4">
    <location>
        <begin position="342"/>
        <end position="352"/>
    </location>
</feature>
<feature type="region of interest" description="Disordered" evidence="4">
    <location>
        <begin position="653"/>
        <end position="673"/>
    </location>
</feature>
<reference evidence="5 6" key="1">
    <citation type="submission" date="2014-10" db="EMBL/GenBank/DDBJ databases">
        <title>Draft genome of the hookworm Ancylostoma caninum.</title>
        <authorList>
            <person name="Mitreva M."/>
        </authorList>
    </citation>
    <scope>NUCLEOTIDE SEQUENCE [LARGE SCALE GENOMIC DNA]</scope>
    <source>
        <strain evidence="5 6">Baltimore</strain>
    </source>
</reference>
<dbReference type="STRING" id="29170.A0A368H3U3"/>
<accession>A0A368H3U3</accession>
<dbReference type="Proteomes" id="UP000252519">
    <property type="component" value="Unassembled WGS sequence"/>
</dbReference>
<evidence type="ECO:0000256" key="1">
    <source>
        <dbReference type="ARBA" id="ARBA00004123"/>
    </source>
</evidence>
<dbReference type="GO" id="GO:0007095">
    <property type="term" value="P:mitotic G2 DNA damage checkpoint signaling"/>
    <property type="evidence" value="ECO:0007669"/>
    <property type="project" value="TreeGrafter"/>
</dbReference>
<feature type="region of interest" description="Disordered" evidence="4">
    <location>
        <begin position="393"/>
        <end position="536"/>
    </location>
</feature>
<dbReference type="GO" id="GO:0033314">
    <property type="term" value="P:mitotic DNA replication checkpoint signaling"/>
    <property type="evidence" value="ECO:0007669"/>
    <property type="project" value="TreeGrafter"/>
</dbReference>
<feature type="compositionally biased region" description="Acidic residues" evidence="4">
    <location>
        <begin position="568"/>
        <end position="594"/>
    </location>
</feature>
<name>A0A368H3U3_ANCCA</name>
<keyword evidence="2" id="KW-0597">Phosphoprotein</keyword>
<feature type="compositionally biased region" description="Basic and acidic residues" evidence="4">
    <location>
        <begin position="139"/>
        <end position="159"/>
    </location>
</feature>
<dbReference type="PANTHER" id="PTHR14396">
    <property type="entry name" value="CLASPIN"/>
    <property type="match status" value="1"/>
</dbReference>
<gene>
    <name evidence="5" type="ORF">ANCCAN_03541</name>
</gene>
<feature type="compositionally biased region" description="Acidic residues" evidence="4">
    <location>
        <begin position="526"/>
        <end position="536"/>
    </location>
</feature>
<dbReference type="InterPro" id="IPR013870">
    <property type="entry name" value="Ribosomal_mL54"/>
</dbReference>
<protein>
    <submittedName>
        <fullName evidence="5">Uncharacterized protein</fullName>
    </submittedName>
</protein>
<feature type="compositionally biased region" description="Low complexity" evidence="4">
    <location>
        <begin position="15"/>
        <end position="27"/>
    </location>
</feature>
<proteinExistence type="predicted"/>
<dbReference type="OrthoDB" id="5859781at2759"/>
<feature type="compositionally biased region" description="Acidic residues" evidence="4">
    <location>
        <begin position="653"/>
        <end position="667"/>
    </location>
</feature>
<dbReference type="EMBL" id="JOJR01000024">
    <property type="protein sequence ID" value="RCN50319.1"/>
    <property type="molecule type" value="Genomic_DNA"/>
</dbReference>
<evidence type="ECO:0000313" key="5">
    <source>
        <dbReference type="EMBL" id="RCN50319.1"/>
    </source>
</evidence>
<feature type="compositionally biased region" description="Acidic residues" evidence="4">
    <location>
        <begin position="192"/>
        <end position="227"/>
    </location>
</feature>
<evidence type="ECO:0000256" key="2">
    <source>
        <dbReference type="ARBA" id="ARBA00022553"/>
    </source>
</evidence>
<organism evidence="5 6">
    <name type="scientific">Ancylostoma caninum</name>
    <name type="common">Dog hookworm</name>
    <dbReference type="NCBI Taxonomy" id="29170"/>
    <lineage>
        <taxon>Eukaryota</taxon>
        <taxon>Metazoa</taxon>
        <taxon>Ecdysozoa</taxon>
        <taxon>Nematoda</taxon>
        <taxon>Chromadorea</taxon>
        <taxon>Rhabditida</taxon>
        <taxon>Rhabditina</taxon>
        <taxon>Rhabditomorpha</taxon>
        <taxon>Strongyloidea</taxon>
        <taxon>Ancylostomatidae</taxon>
        <taxon>Ancylostomatinae</taxon>
        <taxon>Ancylostoma</taxon>
    </lineage>
</organism>
<feature type="region of interest" description="Disordered" evidence="4">
    <location>
        <begin position="111"/>
        <end position="270"/>
    </location>
</feature>
<dbReference type="PANTHER" id="PTHR14396:SF10">
    <property type="entry name" value="CLASPIN"/>
    <property type="match status" value="1"/>
</dbReference>
<feature type="region of interest" description="Disordered" evidence="4">
    <location>
        <begin position="39"/>
        <end position="59"/>
    </location>
</feature>
<feature type="compositionally biased region" description="Acidic residues" evidence="4">
    <location>
        <begin position="160"/>
        <end position="175"/>
    </location>
</feature>
<feature type="region of interest" description="Disordered" evidence="4">
    <location>
        <begin position="313"/>
        <end position="352"/>
    </location>
</feature>
<feature type="compositionally biased region" description="Basic and acidic residues" evidence="4">
    <location>
        <begin position="446"/>
        <end position="459"/>
    </location>
</feature>
<keyword evidence="6" id="KW-1185">Reference proteome</keyword>
<feature type="region of interest" description="Disordered" evidence="4">
    <location>
        <begin position="1"/>
        <end position="27"/>
    </location>
</feature>
<dbReference type="Pfam" id="PF08561">
    <property type="entry name" value="Ribosomal_L37"/>
    <property type="match status" value="1"/>
</dbReference>
<feature type="compositionally biased region" description="Polar residues" evidence="4">
    <location>
        <begin position="317"/>
        <end position="333"/>
    </location>
</feature>
<evidence type="ECO:0000256" key="4">
    <source>
        <dbReference type="SAM" id="MobiDB-lite"/>
    </source>
</evidence>
<comment type="caution">
    <text evidence="5">The sequence shown here is derived from an EMBL/GenBank/DDBJ whole genome shotgun (WGS) entry which is preliminary data.</text>
</comment>
<feature type="compositionally biased region" description="Low complexity" evidence="4">
    <location>
        <begin position="117"/>
        <end position="129"/>
    </location>
</feature>
<evidence type="ECO:0000256" key="3">
    <source>
        <dbReference type="ARBA" id="ARBA00023242"/>
    </source>
</evidence>
<comment type="subcellular location">
    <subcellularLocation>
        <location evidence="1">Nucleus</location>
    </subcellularLocation>
</comment>
<keyword evidence="3" id="KW-0539">Nucleus</keyword>
<dbReference type="GO" id="GO:0010997">
    <property type="term" value="F:anaphase-promoting complex binding"/>
    <property type="evidence" value="ECO:0007669"/>
    <property type="project" value="TreeGrafter"/>
</dbReference>
<dbReference type="GO" id="GO:0005634">
    <property type="term" value="C:nucleus"/>
    <property type="evidence" value="ECO:0007669"/>
    <property type="project" value="UniProtKB-SubCell"/>
</dbReference>
<feature type="compositionally biased region" description="Acidic residues" evidence="4">
    <location>
        <begin position="492"/>
        <end position="518"/>
    </location>
</feature>